<evidence type="ECO:0000256" key="1">
    <source>
        <dbReference type="ARBA" id="ARBA00010830"/>
    </source>
</evidence>
<sequence>MLFTGPGRHRRRTSAEKAVAVAGVTGVGLALPLLTAGGAHAAPVSIWDKVAQCESGGNWRINTGNGFYGGLQFTARTWKGFGGARYAPLAHQASKSEQIAVAEKVLASQGPGAWPVCSKRAGLTRASAGSGGTRSGTGQTQAPAAPSSPSPQFPGRGGFDADSGVYWYQKDDQWYWTAHQEVYERHLPPAPTGPADPADDGADEGARTLQAVPVPSLGREQYTVQEGDTLSGIAAAHGLPGGWEQLYTNNREAVGADPDLILPGQQLRLA</sequence>
<proteinExistence type="inferred from homology"/>
<organism evidence="5 6">
    <name type="scientific">Kitasatospora arboriphila</name>
    <dbReference type="NCBI Taxonomy" id="258052"/>
    <lineage>
        <taxon>Bacteria</taxon>
        <taxon>Bacillati</taxon>
        <taxon>Actinomycetota</taxon>
        <taxon>Actinomycetes</taxon>
        <taxon>Kitasatosporales</taxon>
        <taxon>Streptomycetaceae</taxon>
        <taxon>Kitasatospora</taxon>
    </lineage>
</organism>
<dbReference type="Gene3D" id="3.10.350.10">
    <property type="entry name" value="LysM domain"/>
    <property type="match status" value="1"/>
</dbReference>
<dbReference type="Pfam" id="PF01476">
    <property type="entry name" value="LysM"/>
    <property type="match status" value="1"/>
</dbReference>
<dbReference type="SUPFAM" id="SSF54106">
    <property type="entry name" value="LysM domain"/>
    <property type="match status" value="1"/>
</dbReference>
<accession>A0ABN1U004</accession>
<evidence type="ECO:0000256" key="2">
    <source>
        <dbReference type="ARBA" id="ARBA00022801"/>
    </source>
</evidence>
<dbReference type="InterPro" id="IPR023346">
    <property type="entry name" value="Lysozyme-like_dom_sf"/>
</dbReference>
<evidence type="ECO:0000313" key="5">
    <source>
        <dbReference type="EMBL" id="GAA1110432.1"/>
    </source>
</evidence>
<protein>
    <submittedName>
        <fullName evidence="5">Resuscitation-promoting factor protein RpfA</fullName>
    </submittedName>
</protein>
<dbReference type="CDD" id="cd13925">
    <property type="entry name" value="RPF"/>
    <property type="match status" value="1"/>
</dbReference>
<dbReference type="PROSITE" id="PS51782">
    <property type="entry name" value="LYSM"/>
    <property type="match status" value="1"/>
</dbReference>
<dbReference type="Proteomes" id="UP001499987">
    <property type="component" value="Unassembled WGS sequence"/>
</dbReference>
<name>A0ABN1U004_9ACTN</name>
<dbReference type="RefSeq" id="WP_344626823.1">
    <property type="nucleotide sequence ID" value="NZ_BAAALD010000079.1"/>
</dbReference>
<keyword evidence="2" id="KW-0378">Hydrolase</keyword>
<gene>
    <name evidence="5" type="primary">rpfA_4</name>
    <name evidence="5" type="ORF">GCM10009663_59900</name>
</gene>
<evidence type="ECO:0000313" key="6">
    <source>
        <dbReference type="Proteomes" id="UP001499987"/>
    </source>
</evidence>
<dbReference type="InterPro" id="IPR036779">
    <property type="entry name" value="LysM_dom_sf"/>
</dbReference>
<reference evidence="5 6" key="1">
    <citation type="journal article" date="2019" name="Int. J. Syst. Evol. Microbiol.">
        <title>The Global Catalogue of Microorganisms (GCM) 10K type strain sequencing project: providing services to taxonomists for standard genome sequencing and annotation.</title>
        <authorList>
            <consortium name="The Broad Institute Genomics Platform"/>
            <consortium name="The Broad Institute Genome Sequencing Center for Infectious Disease"/>
            <person name="Wu L."/>
            <person name="Ma J."/>
        </authorList>
    </citation>
    <scope>NUCLEOTIDE SEQUENCE [LARGE SCALE GENOMIC DNA]</scope>
    <source>
        <strain evidence="5 6">JCM 13002</strain>
    </source>
</reference>
<dbReference type="InterPro" id="IPR010618">
    <property type="entry name" value="RPF"/>
</dbReference>
<dbReference type="Pfam" id="PF06737">
    <property type="entry name" value="Transglycosylas"/>
    <property type="match status" value="1"/>
</dbReference>
<comment type="caution">
    <text evidence="5">The sequence shown here is derived from an EMBL/GenBank/DDBJ whole genome shotgun (WGS) entry which is preliminary data.</text>
</comment>
<dbReference type="InterPro" id="IPR052196">
    <property type="entry name" value="Bact_Kbp"/>
</dbReference>
<feature type="domain" description="LysM" evidence="4">
    <location>
        <begin position="220"/>
        <end position="269"/>
    </location>
</feature>
<dbReference type="EMBL" id="BAAALD010000079">
    <property type="protein sequence ID" value="GAA1110432.1"/>
    <property type="molecule type" value="Genomic_DNA"/>
</dbReference>
<feature type="region of interest" description="Disordered" evidence="3">
    <location>
        <begin position="124"/>
        <end position="156"/>
    </location>
</feature>
<dbReference type="SUPFAM" id="SSF53955">
    <property type="entry name" value="Lysozyme-like"/>
    <property type="match status" value="1"/>
</dbReference>
<dbReference type="PANTHER" id="PTHR34700:SF4">
    <property type="entry name" value="PHAGE-LIKE ELEMENT PBSX PROTEIN XKDP"/>
    <property type="match status" value="1"/>
</dbReference>
<evidence type="ECO:0000259" key="4">
    <source>
        <dbReference type="PROSITE" id="PS51782"/>
    </source>
</evidence>
<dbReference type="CDD" id="cd00118">
    <property type="entry name" value="LysM"/>
    <property type="match status" value="1"/>
</dbReference>
<feature type="compositionally biased region" description="Low complexity" evidence="3">
    <location>
        <begin position="136"/>
        <end position="145"/>
    </location>
</feature>
<dbReference type="SMART" id="SM00257">
    <property type="entry name" value="LysM"/>
    <property type="match status" value="1"/>
</dbReference>
<dbReference type="PANTHER" id="PTHR34700">
    <property type="entry name" value="POTASSIUM BINDING PROTEIN KBP"/>
    <property type="match status" value="1"/>
</dbReference>
<dbReference type="InterPro" id="IPR018392">
    <property type="entry name" value="LysM"/>
</dbReference>
<evidence type="ECO:0000256" key="3">
    <source>
        <dbReference type="SAM" id="MobiDB-lite"/>
    </source>
</evidence>
<dbReference type="Gene3D" id="1.10.530.10">
    <property type="match status" value="1"/>
</dbReference>
<keyword evidence="6" id="KW-1185">Reference proteome</keyword>
<comment type="similarity">
    <text evidence="1">Belongs to the transglycosylase family. Rpf subfamily.</text>
</comment>